<reference evidence="1" key="1">
    <citation type="submission" date="2021-02" db="EMBL/GenBank/DDBJ databases">
        <authorList>
            <person name="Dougan E. K."/>
            <person name="Rhodes N."/>
            <person name="Thang M."/>
            <person name="Chan C."/>
        </authorList>
    </citation>
    <scope>NUCLEOTIDE SEQUENCE</scope>
</reference>
<accession>A0A813HW56</accession>
<name>A0A813HW56_POLGL</name>
<evidence type="ECO:0000313" key="2">
    <source>
        <dbReference type="Proteomes" id="UP000654075"/>
    </source>
</evidence>
<dbReference type="AlphaFoldDB" id="A0A813HW56"/>
<organism evidence="1 2">
    <name type="scientific">Polarella glacialis</name>
    <name type="common">Dinoflagellate</name>
    <dbReference type="NCBI Taxonomy" id="89957"/>
    <lineage>
        <taxon>Eukaryota</taxon>
        <taxon>Sar</taxon>
        <taxon>Alveolata</taxon>
        <taxon>Dinophyceae</taxon>
        <taxon>Suessiales</taxon>
        <taxon>Suessiaceae</taxon>
        <taxon>Polarella</taxon>
    </lineage>
</organism>
<sequence>MCTPSVPARLYPRLIASSNRRIADYPGHWWMIRGCAEGTAKEDRPIATSILPSYQLLQGNAHAESGKRMHQQCLTIATLCVSFLPSKAEATMPVVST</sequence>
<protein>
    <submittedName>
        <fullName evidence="1">Uncharacterized protein</fullName>
    </submittedName>
</protein>
<proteinExistence type="predicted"/>
<comment type="caution">
    <text evidence="1">The sequence shown here is derived from an EMBL/GenBank/DDBJ whole genome shotgun (WGS) entry which is preliminary data.</text>
</comment>
<dbReference type="Proteomes" id="UP000654075">
    <property type="component" value="Unassembled WGS sequence"/>
</dbReference>
<dbReference type="EMBL" id="CAJNNV010033199">
    <property type="protein sequence ID" value="CAE8642749.1"/>
    <property type="molecule type" value="Genomic_DNA"/>
</dbReference>
<evidence type="ECO:0000313" key="1">
    <source>
        <dbReference type="EMBL" id="CAE8642749.1"/>
    </source>
</evidence>
<gene>
    <name evidence="1" type="ORF">PGLA1383_LOCUS57151</name>
</gene>
<keyword evidence="2" id="KW-1185">Reference proteome</keyword>